<proteinExistence type="predicted"/>
<keyword evidence="2" id="KW-1185">Reference proteome</keyword>
<dbReference type="EMBL" id="JAOVZO020000023">
    <property type="protein sequence ID" value="MDC8016232.1"/>
    <property type="molecule type" value="Genomic_DNA"/>
</dbReference>
<evidence type="ECO:0000313" key="2">
    <source>
        <dbReference type="Proteomes" id="UP001139971"/>
    </source>
</evidence>
<evidence type="ECO:0000313" key="1">
    <source>
        <dbReference type="EMBL" id="MDC8016232.1"/>
    </source>
</evidence>
<gene>
    <name evidence="1" type="ORF">OD750_027205</name>
</gene>
<dbReference type="AlphaFoldDB" id="A0A9X3YQR5"/>
<reference evidence="1" key="1">
    <citation type="submission" date="2023-02" db="EMBL/GenBank/DDBJ databases">
        <title>Tahibacter soli sp. nov. isolated from soil.</title>
        <authorList>
            <person name="Baek J.H."/>
            <person name="Lee J.K."/>
            <person name="Choi D.G."/>
            <person name="Jeon C.O."/>
        </authorList>
    </citation>
    <scope>NUCLEOTIDE SEQUENCE</scope>
    <source>
        <strain evidence="1">BL</strain>
    </source>
</reference>
<dbReference type="RefSeq" id="WP_263542488.1">
    <property type="nucleotide sequence ID" value="NZ_JAOVZO020000023.1"/>
</dbReference>
<protein>
    <submittedName>
        <fullName evidence="1">Uncharacterized protein</fullName>
    </submittedName>
</protein>
<dbReference type="Proteomes" id="UP001139971">
    <property type="component" value="Unassembled WGS sequence"/>
</dbReference>
<sequence>MHNGLSLGYVIPNSASTLSAPLTFRNVSLANATRARLVFNGYYQGCGTNGIRLGTGRLRYQLNDAPIHVRPFTPGETAMIDTPGQTGGYSHAIDVPLAELVNGDNAVRFSTLNIESGYPNAVLNLDLVIDFGVNFLRMDGLE</sequence>
<organism evidence="1 2">
    <name type="scientific">Tahibacter soli</name>
    <dbReference type="NCBI Taxonomy" id="2983605"/>
    <lineage>
        <taxon>Bacteria</taxon>
        <taxon>Pseudomonadati</taxon>
        <taxon>Pseudomonadota</taxon>
        <taxon>Gammaproteobacteria</taxon>
        <taxon>Lysobacterales</taxon>
        <taxon>Rhodanobacteraceae</taxon>
        <taxon>Tahibacter</taxon>
    </lineage>
</organism>
<accession>A0A9X3YQR5</accession>
<name>A0A9X3YQR5_9GAMM</name>
<comment type="caution">
    <text evidence="1">The sequence shown here is derived from an EMBL/GenBank/DDBJ whole genome shotgun (WGS) entry which is preliminary data.</text>
</comment>